<dbReference type="AlphaFoldDB" id="A0A8S1LR01"/>
<dbReference type="GO" id="GO:0005829">
    <property type="term" value="C:cytosol"/>
    <property type="evidence" value="ECO:0007669"/>
    <property type="project" value="TreeGrafter"/>
</dbReference>
<organism evidence="6 7">
    <name type="scientific">Paramecium primaurelia</name>
    <dbReference type="NCBI Taxonomy" id="5886"/>
    <lineage>
        <taxon>Eukaryota</taxon>
        <taxon>Sar</taxon>
        <taxon>Alveolata</taxon>
        <taxon>Ciliophora</taxon>
        <taxon>Intramacronucleata</taxon>
        <taxon>Oligohymenophorea</taxon>
        <taxon>Peniculida</taxon>
        <taxon>Parameciidae</taxon>
        <taxon>Paramecium</taxon>
    </lineage>
</organism>
<keyword evidence="4" id="KW-0067">ATP-binding</keyword>
<feature type="domain" description="Protein kinase" evidence="5">
    <location>
        <begin position="26"/>
        <end position="298"/>
    </location>
</feature>
<dbReference type="PANTHER" id="PTHR24348:SF22">
    <property type="entry name" value="NON-SPECIFIC SERINE_THREONINE PROTEIN KINASE"/>
    <property type="match status" value="1"/>
</dbReference>
<dbReference type="Pfam" id="PF00069">
    <property type="entry name" value="Pkinase"/>
    <property type="match status" value="1"/>
</dbReference>
<keyword evidence="1" id="KW-0808">Transferase</keyword>
<dbReference type="OMA" id="ISHYQID"/>
<evidence type="ECO:0000256" key="1">
    <source>
        <dbReference type="ARBA" id="ARBA00022679"/>
    </source>
</evidence>
<evidence type="ECO:0000256" key="4">
    <source>
        <dbReference type="ARBA" id="ARBA00022840"/>
    </source>
</evidence>
<comment type="caution">
    <text evidence="6">The sequence shown here is derived from an EMBL/GenBank/DDBJ whole genome shotgun (WGS) entry which is preliminary data.</text>
</comment>
<evidence type="ECO:0000313" key="6">
    <source>
        <dbReference type="EMBL" id="CAD8070460.1"/>
    </source>
</evidence>
<keyword evidence="7" id="KW-1185">Reference proteome</keyword>
<dbReference type="GO" id="GO:0010506">
    <property type="term" value="P:regulation of autophagy"/>
    <property type="evidence" value="ECO:0007669"/>
    <property type="project" value="InterPro"/>
</dbReference>
<sequence>MNQIEQTPKKGIFKNSEPIEISHYQIDRKKFYGKGQYGAVYGCTDHQNPNRQLCAKVLKVEDVDQLILKREIEIIQVLMPIQRENKNLIQVFEVFNEKQHGSVYIIMELCQEGDLKQLMDKRKKKIQPFTIDEAIKIVAQIANGYQTLYKCRIIHRDIKPANILISNGVFKIADLGMGRVIEDMNYAQNFTKVGTPAYAAPQLFLESKFSSKADVYSLGVIFYQLIYGQLPIQANTQPELLQKLRSLKATPKQCDEQCPTGFVPQNIRELIQKMLYYDENERCSWLDVFKSDALNQILSESNNQQIPIQITKSTLQSQPSSIQYQKFYRVDDISNNKILQIIRILTTKSDLANKCHKYLQEQKSGQTVFPLKQGELILLSLSVSGYRYKLIQNILGLLLNQYYQLIPELQEIISSQELKENYQINDENTKALKEYIQKTLNQSILLFREDECKFFNSGFKRDLPEVKDLKKILEQDDDTNYLFFAQKFSFFFQSFIESFSENKKEPNNQKLLKYLDKMNILETQFSIQESLKTRPTDILEQTKIIS</sequence>
<dbReference type="PANTHER" id="PTHR24348">
    <property type="entry name" value="SERINE/THREONINE-PROTEIN KINASE UNC-51-RELATED"/>
    <property type="match status" value="1"/>
</dbReference>
<dbReference type="InterPro" id="IPR045269">
    <property type="entry name" value="Atg1-like"/>
</dbReference>
<gene>
    <name evidence="6" type="ORF">PPRIM_AZ9-3.1.T0450261</name>
</gene>
<dbReference type="Proteomes" id="UP000688137">
    <property type="component" value="Unassembled WGS sequence"/>
</dbReference>
<evidence type="ECO:0000259" key="5">
    <source>
        <dbReference type="PROSITE" id="PS50011"/>
    </source>
</evidence>
<dbReference type="EMBL" id="CAJJDM010000045">
    <property type="protein sequence ID" value="CAD8070460.1"/>
    <property type="molecule type" value="Genomic_DNA"/>
</dbReference>
<name>A0A8S1LR01_PARPR</name>
<dbReference type="InterPro" id="IPR008271">
    <property type="entry name" value="Ser/Thr_kinase_AS"/>
</dbReference>
<reference evidence="6" key="1">
    <citation type="submission" date="2021-01" db="EMBL/GenBank/DDBJ databases">
        <authorList>
            <consortium name="Genoscope - CEA"/>
            <person name="William W."/>
        </authorList>
    </citation>
    <scope>NUCLEOTIDE SEQUENCE</scope>
</reference>
<keyword evidence="2" id="KW-0547">Nucleotide-binding</keyword>
<dbReference type="GO" id="GO:0016020">
    <property type="term" value="C:membrane"/>
    <property type="evidence" value="ECO:0007669"/>
    <property type="project" value="TreeGrafter"/>
</dbReference>
<dbReference type="GO" id="GO:0000045">
    <property type="term" value="P:autophagosome assembly"/>
    <property type="evidence" value="ECO:0007669"/>
    <property type="project" value="TreeGrafter"/>
</dbReference>
<keyword evidence="3" id="KW-0418">Kinase</keyword>
<evidence type="ECO:0000256" key="2">
    <source>
        <dbReference type="ARBA" id="ARBA00022741"/>
    </source>
</evidence>
<proteinExistence type="predicted"/>
<dbReference type="SMART" id="SM00220">
    <property type="entry name" value="S_TKc"/>
    <property type="match status" value="1"/>
</dbReference>
<dbReference type="PROSITE" id="PS00108">
    <property type="entry name" value="PROTEIN_KINASE_ST"/>
    <property type="match status" value="1"/>
</dbReference>
<evidence type="ECO:0000256" key="3">
    <source>
        <dbReference type="ARBA" id="ARBA00022777"/>
    </source>
</evidence>
<dbReference type="GO" id="GO:0000407">
    <property type="term" value="C:phagophore assembly site"/>
    <property type="evidence" value="ECO:0007669"/>
    <property type="project" value="TreeGrafter"/>
</dbReference>
<dbReference type="GO" id="GO:0005524">
    <property type="term" value="F:ATP binding"/>
    <property type="evidence" value="ECO:0007669"/>
    <property type="project" value="UniProtKB-KW"/>
</dbReference>
<protein>
    <recommendedName>
        <fullName evidence="5">Protein kinase domain-containing protein</fullName>
    </recommendedName>
</protein>
<accession>A0A8S1LR01</accession>
<dbReference type="InterPro" id="IPR000719">
    <property type="entry name" value="Prot_kinase_dom"/>
</dbReference>
<dbReference type="GO" id="GO:0004674">
    <property type="term" value="F:protein serine/threonine kinase activity"/>
    <property type="evidence" value="ECO:0007669"/>
    <property type="project" value="InterPro"/>
</dbReference>
<dbReference type="GO" id="GO:0005776">
    <property type="term" value="C:autophagosome"/>
    <property type="evidence" value="ECO:0007669"/>
    <property type="project" value="TreeGrafter"/>
</dbReference>
<dbReference type="PROSITE" id="PS50011">
    <property type="entry name" value="PROTEIN_KINASE_DOM"/>
    <property type="match status" value="1"/>
</dbReference>
<dbReference type="CDD" id="cd14014">
    <property type="entry name" value="STKc_PknB_like"/>
    <property type="match status" value="1"/>
</dbReference>
<evidence type="ECO:0000313" key="7">
    <source>
        <dbReference type="Proteomes" id="UP000688137"/>
    </source>
</evidence>